<keyword evidence="4 6" id="KW-1133">Transmembrane helix</keyword>
<name>E3M8F5_CAERE</name>
<evidence type="ECO:0000313" key="7">
    <source>
        <dbReference type="EMBL" id="EFO94368.1"/>
    </source>
</evidence>
<protein>
    <recommendedName>
        <fullName evidence="6">Serpentine receptor class gamma</fullName>
    </recommendedName>
</protein>
<dbReference type="PANTHER" id="PTHR31627">
    <property type="entry name" value="SERPENTINE RECEPTOR CLASS GAMMA-RELATED"/>
    <property type="match status" value="1"/>
</dbReference>
<evidence type="ECO:0000256" key="2">
    <source>
        <dbReference type="ARBA" id="ARBA00005692"/>
    </source>
</evidence>
<dbReference type="GO" id="GO:0004888">
    <property type="term" value="F:transmembrane signaling receptor activity"/>
    <property type="evidence" value="ECO:0007669"/>
    <property type="project" value="InterPro"/>
</dbReference>
<accession>E3M8F5</accession>
<feature type="transmembrane region" description="Helical" evidence="6">
    <location>
        <begin position="198"/>
        <end position="222"/>
    </location>
</feature>
<gene>
    <name evidence="7" type="ORF">CRE_13273</name>
</gene>
<evidence type="ECO:0000256" key="6">
    <source>
        <dbReference type="RuleBase" id="RU280813"/>
    </source>
</evidence>
<dbReference type="InterPro" id="IPR000609">
    <property type="entry name" value="7TM_GPCR_serpentine_rcpt_Srg"/>
</dbReference>
<evidence type="ECO:0000256" key="3">
    <source>
        <dbReference type="ARBA" id="ARBA00022692"/>
    </source>
</evidence>
<comment type="subcellular location">
    <subcellularLocation>
        <location evidence="1">Membrane</location>
        <topology evidence="1">Multi-pass membrane protein</topology>
    </subcellularLocation>
</comment>
<dbReference type="GO" id="GO:0016020">
    <property type="term" value="C:membrane"/>
    <property type="evidence" value="ECO:0007669"/>
    <property type="project" value="UniProtKB-SubCell"/>
</dbReference>
<feature type="transmembrane region" description="Helical" evidence="6">
    <location>
        <begin position="234"/>
        <end position="253"/>
    </location>
</feature>
<keyword evidence="5 6" id="KW-0472">Membrane</keyword>
<proteinExistence type="inferred from homology"/>
<dbReference type="AlphaFoldDB" id="E3M8F5"/>
<dbReference type="Proteomes" id="UP000008281">
    <property type="component" value="Unassembled WGS sequence"/>
</dbReference>
<dbReference type="EMBL" id="DS268428">
    <property type="protein sequence ID" value="EFO94368.1"/>
    <property type="molecule type" value="Genomic_DNA"/>
</dbReference>
<feature type="transmembrane region" description="Helical" evidence="6">
    <location>
        <begin position="161"/>
        <end position="186"/>
    </location>
</feature>
<reference evidence="7" key="1">
    <citation type="submission" date="2007-07" db="EMBL/GenBank/DDBJ databases">
        <title>PCAP assembly of the Caenorhabditis remanei genome.</title>
        <authorList>
            <consortium name="The Caenorhabditis remanei Sequencing Consortium"/>
            <person name="Wilson R.K."/>
        </authorList>
    </citation>
    <scope>NUCLEOTIDE SEQUENCE [LARGE SCALE GENOMIC DNA]</scope>
    <source>
        <strain evidence="7">PB4641</strain>
    </source>
</reference>
<evidence type="ECO:0000256" key="5">
    <source>
        <dbReference type="ARBA" id="ARBA00023136"/>
    </source>
</evidence>
<dbReference type="OrthoDB" id="5801191at2759"/>
<keyword evidence="3 6" id="KW-0812">Transmembrane</keyword>
<feature type="transmembrane region" description="Helical" evidence="6">
    <location>
        <begin position="113"/>
        <end position="133"/>
    </location>
</feature>
<evidence type="ECO:0000256" key="4">
    <source>
        <dbReference type="ARBA" id="ARBA00022989"/>
    </source>
</evidence>
<dbReference type="Pfam" id="PF02118">
    <property type="entry name" value="Srg"/>
    <property type="match status" value="2"/>
</dbReference>
<dbReference type="HOGENOM" id="CLU_061253_1_0_1"/>
<dbReference type="PRINTS" id="PR00698">
    <property type="entry name" value="TMPROTEINSRG"/>
</dbReference>
<evidence type="ECO:0000256" key="1">
    <source>
        <dbReference type="ARBA" id="ARBA00004141"/>
    </source>
</evidence>
<feature type="transmembrane region" description="Helical" evidence="6">
    <location>
        <begin position="33"/>
        <end position="55"/>
    </location>
</feature>
<dbReference type="InterPro" id="IPR051119">
    <property type="entry name" value="Nematode_SR-like"/>
</dbReference>
<evidence type="ECO:0000313" key="8">
    <source>
        <dbReference type="Proteomes" id="UP000008281"/>
    </source>
</evidence>
<comment type="similarity">
    <text evidence="2 6">Belongs to the nematode receptor-like protein srg family.</text>
</comment>
<comment type="caution">
    <text evidence="6">Lacks conserved residue(s) required for the propagation of feature annotation.</text>
</comment>
<organism evidence="8">
    <name type="scientific">Caenorhabditis remanei</name>
    <name type="common">Caenorhabditis vulgaris</name>
    <dbReference type="NCBI Taxonomy" id="31234"/>
    <lineage>
        <taxon>Eukaryota</taxon>
        <taxon>Metazoa</taxon>
        <taxon>Ecdysozoa</taxon>
        <taxon>Nematoda</taxon>
        <taxon>Chromadorea</taxon>
        <taxon>Rhabditida</taxon>
        <taxon>Rhabditina</taxon>
        <taxon>Rhabditomorpha</taxon>
        <taxon>Rhabditoidea</taxon>
        <taxon>Rhabditidae</taxon>
        <taxon>Peloderinae</taxon>
        <taxon>Caenorhabditis</taxon>
    </lineage>
</organism>
<dbReference type="GO" id="GO:0007606">
    <property type="term" value="P:sensory perception of chemical stimulus"/>
    <property type="evidence" value="ECO:0007669"/>
    <property type="project" value="UniProtKB-UniRule"/>
</dbReference>
<keyword evidence="8" id="KW-1185">Reference proteome</keyword>
<sequence length="278" mass="32128">MDSPDILKPASVDAPFFIDCDTSYDSTIEFSKYLCQVIYLVPALILHLALLRVLLYTHRKEYLDNSYFFIFSMDCVVPYYLRVAKLCIQIFATINRMTCVLSPLGYSRMWKCFTPFMVVIVVLSPFTVIWNILISRPFVINIYGGISFGYLRRFEWASLSLFFLIIHLVSILITLISTAITLTYLCRLSERIKSIERTLCSTSICISVCFILNSCFQIYFVFVRDKYFKTVYAFQYIAFDILILATPMILLIYSKQLRSQVFGFCHKARVISVGSGTS</sequence>
<dbReference type="PANTHER" id="PTHR31627:SF43">
    <property type="entry name" value="SERPENTINE RECEPTOR CLASS GAMMA-15"/>
    <property type="match status" value="1"/>
</dbReference>